<organism evidence="2 3">
    <name type="scientific">Duganella alba</name>
    <dbReference type="NCBI Taxonomy" id="2666081"/>
    <lineage>
        <taxon>Bacteria</taxon>
        <taxon>Pseudomonadati</taxon>
        <taxon>Pseudomonadota</taxon>
        <taxon>Betaproteobacteria</taxon>
        <taxon>Burkholderiales</taxon>
        <taxon>Oxalobacteraceae</taxon>
        <taxon>Telluria group</taxon>
        <taxon>Duganella</taxon>
    </lineage>
</organism>
<evidence type="ECO:0000313" key="2">
    <source>
        <dbReference type="EMBL" id="MRX06747.1"/>
    </source>
</evidence>
<dbReference type="Proteomes" id="UP000481037">
    <property type="component" value="Unassembled WGS sequence"/>
</dbReference>
<reference evidence="2 3" key="1">
    <citation type="submission" date="2019-11" db="EMBL/GenBank/DDBJ databases">
        <title>Novel species isolated from a subtropical stream in China.</title>
        <authorList>
            <person name="Lu H."/>
        </authorList>
    </citation>
    <scope>NUCLEOTIDE SEQUENCE [LARGE SCALE GENOMIC DNA]</scope>
    <source>
        <strain evidence="2 3">FT25W</strain>
    </source>
</reference>
<sequence length="76" mass="8225">MKIATLISLAGTVTCSGVFTVQKQWVLAAAFIFLTVYTLLERVIHIGAIPPVVVDAFPVVALLLALYEILRKVVAK</sequence>
<name>A0A6L5QAK6_9BURK</name>
<feature type="transmembrane region" description="Helical" evidence="1">
    <location>
        <begin position="52"/>
        <end position="70"/>
    </location>
</feature>
<feature type="transmembrane region" description="Helical" evidence="1">
    <location>
        <begin position="25"/>
        <end position="40"/>
    </location>
</feature>
<evidence type="ECO:0000313" key="3">
    <source>
        <dbReference type="Proteomes" id="UP000481037"/>
    </source>
</evidence>
<gene>
    <name evidence="2" type="ORF">GJ697_02745</name>
</gene>
<evidence type="ECO:0000256" key="1">
    <source>
        <dbReference type="SAM" id="Phobius"/>
    </source>
</evidence>
<dbReference type="AlphaFoldDB" id="A0A6L5QAK6"/>
<protein>
    <submittedName>
        <fullName evidence="2">Uncharacterized protein</fullName>
    </submittedName>
</protein>
<comment type="caution">
    <text evidence="2">The sequence shown here is derived from an EMBL/GenBank/DDBJ whole genome shotgun (WGS) entry which is preliminary data.</text>
</comment>
<accession>A0A6L5QAK6</accession>
<keyword evidence="1" id="KW-0472">Membrane</keyword>
<keyword evidence="3" id="KW-1185">Reference proteome</keyword>
<proteinExistence type="predicted"/>
<dbReference type="EMBL" id="WKJM01000002">
    <property type="protein sequence ID" value="MRX06747.1"/>
    <property type="molecule type" value="Genomic_DNA"/>
</dbReference>
<dbReference type="RefSeq" id="WP_154367673.1">
    <property type="nucleotide sequence ID" value="NZ_WKJM01000002.1"/>
</dbReference>
<keyword evidence="1" id="KW-0812">Transmembrane</keyword>
<keyword evidence="1" id="KW-1133">Transmembrane helix</keyword>